<evidence type="ECO:0000256" key="6">
    <source>
        <dbReference type="ARBA" id="ARBA00023203"/>
    </source>
</evidence>
<evidence type="ECO:0000256" key="2">
    <source>
        <dbReference type="ARBA" id="ARBA00010135"/>
    </source>
</evidence>
<keyword evidence="3" id="KW-0963">Cytoplasm</keyword>
<evidence type="ECO:0000256" key="7">
    <source>
        <dbReference type="SAM" id="Coils"/>
    </source>
</evidence>
<dbReference type="GO" id="GO:0098793">
    <property type="term" value="C:presynapse"/>
    <property type="evidence" value="ECO:0007669"/>
    <property type="project" value="TreeGrafter"/>
</dbReference>
<dbReference type="InterPro" id="IPR030224">
    <property type="entry name" value="Sla2_fam"/>
</dbReference>
<dbReference type="Ensembl" id="ENSCMIT00000001528.1">
    <property type="protein sequence ID" value="ENSCMIP00000001464.1"/>
    <property type="gene ID" value="ENSCMIG00000000936.1"/>
</dbReference>
<dbReference type="Proteomes" id="UP000314986">
    <property type="component" value="Unassembled WGS sequence"/>
</dbReference>
<evidence type="ECO:0000256" key="4">
    <source>
        <dbReference type="ARBA" id="ARBA00022583"/>
    </source>
</evidence>
<reference evidence="8" key="4">
    <citation type="submission" date="2025-08" db="UniProtKB">
        <authorList>
            <consortium name="Ensembl"/>
        </authorList>
    </citation>
    <scope>IDENTIFICATION</scope>
</reference>
<evidence type="ECO:0000313" key="9">
    <source>
        <dbReference type="Proteomes" id="UP000314986"/>
    </source>
</evidence>
<evidence type="ECO:0000256" key="1">
    <source>
        <dbReference type="ARBA" id="ARBA00004496"/>
    </source>
</evidence>
<comment type="similarity">
    <text evidence="2">Belongs to the SLA2 family.</text>
</comment>
<dbReference type="GO" id="GO:0030136">
    <property type="term" value="C:clathrin-coated vesicle"/>
    <property type="evidence" value="ECO:0007669"/>
    <property type="project" value="TreeGrafter"/>
</dbReference>
<dbReference type="GO" id="GO:0043325">
    <property type="term" value="F:phosphatidylinositol-3,4-bisphosphate binding"/>
    <property type="evidence" value="ECO:0007669"/>
    <property type="project" value="TreeGrafter"/>
</dbReference>
<evidence type="ECO:0000256" key="5">
    <source>
        <dbReference type="ARBA" id="ARBA00023054"/>
    </source>
</evidence>
<dbReference type="PANTHER" id="PTHR10407">
    <property type="entry name" value="HUNTINGTIN INTERACTING PROTEIN 1"/>
    <property type="match status" value="1"/>
</dbReference>
<dbReference type="FunFam" id="1.20.5.1700:FF:000002">
    <property type="entry name" value="Huntingtin interacting protein 1"/>
    <property type="match status" value="1"/>
</dbReference>
<sequence>GLLPSLYVTQHSAQHGVGVGGVEEWWWVGGYRCLRRGERKGWGAVTSGQSWCVCCVCVLQSKRLVSQLRGRVSELEAELAEQAHLKEQARDQGDFLRAELEEVKRKHEDTEKAQRSLSEIERKAQANEQRYTKLKEKYTELVQNHAELLRKVGPFNTVCGVRVCGVCM</sequence>
<dbReference type="GO" id="GO:0080025">
    <property type="term" value="F:phosphatidylinositol-3,5-bisphosphate binding"/>
    <property type="evidence" value="ECO:0007669"/>
    <property type="project" value="TreeGrafter"/>
</dbReference>
<organism evidence="8 9">
    <name type="scientific">Callorhinchus milii</name>
    <name type="common">Ghost shark</name>
    <dbReference type="NCBI Taxonomy" id="7868"/>
    <lineage>
        <taxon>Eukaryota</taxon>
        <taxon>Metazoa</taxon>
        <taxon>Chordata</taxon>
        <taxon>Craniata</taxon>
        <taxon>Vertebrata</taxon>
        <taxon>Chondrichthyes</taxon>
        <taxon>Holocephali</taxon>
        <taxon>Chimaeriformes</taxon>
        <taxon>Callorhinchidae</taxon>
        <taxon>Callorhinchus</taxon>
    </lineage>
</organism>
<dbReference type="Gene3D" id="1.20.5.1700">
    <property type="match status" value="1"/>
</dbReference>
<protein>
    <submittedName>
        <fullName evidence="8">Uncharacterized protein</fullName>
    </submittedName>
</protein>
<keyword evidence="9" id="KW-1185">Reference proteome</keyword>
<dbReference type="GeneTree" id="ENSGT00940000153594"/>
<reference evidence="8" key="5">
    <citation type="submission" date="2025-09" db="UniProtKB">
        <authorList>
            <consortium name="Ensembl"/>
        </authorList>
    </citation>
    <scope>IDENTIFICATION</scope>
</reference>
<name>A0A4W3GU10_CALMI</name>
<dbReference type="GO" id="GO:0030864">
    <property type="term" value="C:cortical actin cytoskeleton"/>
    <property type="evidence" value="ECO:0007669"/>
    <property type="project" value="TreeGrafter"/>
</dbReference>
<evidence type="ECO:0000313" key="8">
    <source>
        <dbReference type="Ensembl" id="ENSCMIP00000001464.1"/>
    </source>
</evidence>
<reference evidence="9" key="3">
    <citation type="journal article" date="2014" name="Nature">
        <title>Elephant shark genome provides unique insights into gnathostome evolution.</title>
        <authorList>
            <consortium name="International Elephant Shark Genome Sequencing Consortium"/>
            <person name="Venkatesh B."/>
            <person name="Lee A.P."/>
            <person name="Ravi V."/>
            <person name="Maurya A.K."/>
            <person name="Lian M.M."/>
            <person name="Swann J.B."/>
            <person name="Ohta Y."/>
            <person name="Flajnik M.F."/>
            <person name="Sutoh Y."/>
            <person name="Kasahara M."/>
            <person name="Hoon S."/>
            <person name="Gangu V."/>
            <person name="Roy S.W."/>
            <person name="Irimia M."/>
            <person name="Korzh V."/>
            <person name="Kondrychyn I."/>
            <person name="Lim Z.W."/>
            <person name="Tay B.H."/>
            <person name="Tohari S."/>
            <person name="Kong K.W."/>
            <person name="Ho S."/>
            <person name="Lorente-Galdos B."/>
            <person name="Quilez J."/>
            <person name="Marques-Bonet T."/>
            <person name="Raney B.J."/>
            <person name="Ingham P.W."/>
            <person name="Tay A."/>
            <person name="Hillier L.W."/>
            <person name="Minx P."/>
            <person name="Boehm T."/>
            <person name="Wilson R.K."/>
            <person name="Brenner S."/>
            <person name="Warren W.C."/>
        </authorList>
    </citation>
    <scope>NUCLEOTIDE SEQUENCE [LARGE SCALE GENOMIC DNA]</scope>
</reference>
<comment type="subcellular location">
    <subcellularLocation>
        <location evidence="1">Cytoplasm</location>
    </subcellularLocation>
</comment>
<dbReference type="STRING" id="7868.ENSCMIP00000001464"/>
<proteinExistence type="inferred from homology"/>
<dbReference type="AlphaFoldDB" id="A0A4W3GU10"/>
<dbReference type="GO" id="GO:0035615">
    <property type="term" value="F:clathrin adaptor activity"/>
    <property type="evidence" value="ECO:0007669"/>
    <property type="project" value="TreeGrafter"/>
</dbReference>
<keyword evidence="5 7" id="KW-0175">Coiled coil</keyword>
<accession>A0A4W3GU10</accession>
<reference evidence="9" key="1">
    <citation type="journal article" date="2006" name="Science">
        <title>Ancient noncoding elements conserved in the human genome.</title>
        <authorList>
            <person name="Venkatesh B."/>
            <person name="Kirkness E.F."/>
            <person name="Loh Y.H."/>
            <person name="Halpern A.L."/>
            <person name="Lee A.P."/>
            <person name="Johnson J."/>
            <person name="Dandona N."/>
            <person name="Viswanathan L.D."/>
            <person name="Tay A."/>
            <person name="Venter J.C."/>
            <person name="Strausberg R.L."/>
            <person name="Brenner S."/>
        </authorList>
    </citation>
    <scope>NUCLEOTIDE SEQUENCE [LARGE SCALE GENOMIC DNA]</scope>
</reference>
<feature type="coiled-coil region" evidence="7">
    <location>
        <begin position="58"/>
        <end position="151"/>
    </location>
</feature>
<dbReference type="GO" id="GO:0048268">
    <property type="term" value="P:clathrin coat assembly"/>
    <property type="evidence" value="ECO:0007669"/>
    <property type="project" value="TreeGrafter"/>
</dbReference>
<keyword evidence="6" id="KW-0009">Actin-binding</keyword>
<dbReference type="PANTHER" id="PTHR10407:SF14">
    <property type="entry name" value="HUNTINGTIN-INTERACTING PROTEIN 1"/>
    <property type="match status" value="1"/>
</dbReference>
<evidence type="ECO:0000256" key="3">
    <source>
        <dbReference type="ARBA" id="ARBA00022490"/>
    </source>
</evidence>
<reference evidence="9" key="2">
    <citation type="journal article" date="2007" name="PLoS Biol.">
        <title>Survey sequencing and comparative analysis of the elephant shark (Callorhinchus milii) genome.</title>
        <authorList>
            <person name="Venkatesh B."/>
            <person name="Kirkness E.F."/>
            <person name="Loh Y.H."/>
            <person name="Halpern A.L."/>
            <person name="Lee A.P."/>
            <person name="Johnson J."/>
            <person name="Dandona N."/>
            <person name="Viswanathan L.D."/>
            <person name="Tay A."/>
            <person name="Venter J.C."/>
            <person name="Strausberg R.L."/>
            <person name="Brenner S."/>
        </authorList>
    </citation>
    <scope>NUCLEOTIDE SEQUENCE [LARGE SCALE GENOMIC DNA]</scope>
</reference>
<dbReference type="InParanoid" id="A0A4W3GU10"/>
<dbReference type="GO" id="GO:0007015">
    <property type="term" value="P:actin filament organization"/>
    <property type="evidence" value="ECO:0007669"/>
    <property type="project" value="TreeGrafter"/>
</dbReference>
<dbReference type="GO" id="GO:0051015">
    <property type="term" value="F:actin filament binding"/>
    <property type="evidence" value="ECO:0007669"/>
    <property type="project" value="TreeGrafter"/>
</dbReference>
<dbReference type="GO" id="GO:0006897">
    <property type="term" value="P:endocytosis"/>
    <property type="evidence" value="ECO:0007669"/>
    <property type="project" value="UniProtKB-KW"/>
</dbReference>
<dbReference type="GO" id="GO:0032051">
    <property type="term" value="F:clathrin light chain binding"/>
    <property type="evidence" value="ECO:0007669"/>
    <property type="project" value="TreeGrafter"/>
</dbReference>
<keyword evidence="4" id="KW-0254">Endocytosis</keyword>